<name>A0A0F0I1T0_ASPPU</name>
<dbReference type="PANTHER" id="PTHR34883">
    <property type="entry name" value="SERINE-RICH PROTEIN, PUTATIVE-RELATED-RELATED"/>
    <property type="match status" value="1"/>
</dbReference>
<dbReference type="InterPro" id="IPR052953">
    <property type="entry name" value="Ser-rich/MCO-related"/>
</dbReference>
<dbReference type="InterPro" id="IPR008972">
    <property type="entry name" value="Cupredoxin"/>
</dbReference>
<proteinExistence type="predicted"/>
<dbReference type="PANTHER" id="PTHR34883:SF15">
    <property type="entry name" value="EXTRACELLULAR SERINE-RICH PROTEIN"/>
    <property type="match status" value="1"/>
</dbReference>
<feature type="signal peptide" evidence="2">
    <location>
        <begin position="1"/>
        <end position="20"/>
    </location>
</feature>
<gene>
    <name evidence="3" type="ORF">P875_00053177</name>
</gene>
<feature type="compositionally biased region" description="Low complexity" evidence="1">
    <location>
        <begin position="178"/>
        <end position="220"/>
    </location>
</feature>
<evidence type="ECO:0000256" key="1">
    <source>
        <dbReference type="SAM" id="MobiDB-lite"/>
    </source>
</evidence>
<dbReference type="CDD" id="cd00920">
    <property type="entry name" value="Cupredoxin"/>
    <property type="match status" value="1"/>
</dbReference>
<evidence type="ECO:0000313" key="3">
    <source>
        <dbReference type="EMBL" id="KJK60587.1"/>
    </source>
</evidence>
<organism evidence="3 4">
    <name type="scientific">Aspergillus parasiticus (strain ATCC 56775 / NRRL 5862 / SRRC 143 / SU-1)</name>
    <dbReference type="NCBI Taxonomy" id="1403190"/>
    <lineage>
        <taxon>Eukaryota</taxon>
        <taxon>Fungi</taxon>
        <taxon>Dikarya</taxon>
        <taxon>Ascomycota</taxon>
        <taxon>Pezizomycotina</taxon>
        <taxon>Eurotiomycetes</taxon>
        <taxon>Eurotiomycetidae</taxon>
        <taxon>Eurotiales</taxon>
        <taxon>Aspergillaceae</taxon>
        <taxon>Aspergillus</taxon>
        <taxon>Aspergillus subgen. Circumdati</taxon>
    </lineage>
</organism>
<dbReference type="Gene3D" id="2.60.40.420">
    <property type="entry name" value="Cupredoxins - blue copper proteins"/>
    <property type="match status" value="1"/>
</dbReference>
<dbReference type="STRING" id="1403190.A0A0F0I1T0"/>
<feature type="region of interest" description="Disordered" evidence="1">
    <location>
        <begin position="24"/>
        <end position="44"/>
    </location>
</feature>
<dbReference type="AlphaFoldDB" id="A0A0F0I1T0"/>
<protein>
    <submittedName>
        <fullName evidence="3">Cupredoxin superfamily protein</fullName>
    </submittedName>
</protein>
<comment type="caution">
    <text evidence="3">The sequence shown here is derived from an EMBL/GenBank/DDBJ whole genome shotgun (WGS) entry which is preliminary data.</text>
</comment>
<reference evidence="3 4" key="1">
    <citation type="submission" date="2015-02" db="EMBL/GenBank/DDBJ databases">
        <title>Draft genome sequence of Aspergillus parasiticus SU-1.</title>
        <authorList>
            <person name="Yu J."/>
            <person name="Fedorova N."/>
            <person name="Yin Y."/>
            <person name="Losada L."/>
            <person name="Zafar N."/>
            <person name="Taujale R."/>
            <person name="Ehrlich K.C."/>
            <person name="Bhatnagar D."/>
            <person name="Cleveland T.E."/>
            <person name="Bennett J.W."/>
            <person name="Nierman W.C."/>
        </authorList>
    </citation>
    <scope>NUCLEOTIDE SEQUENCE [LARGE SCALE GENOMIC DNA]</scope>
    <source>
        <strain evidence="4">ATCC 56775 / NRRL 5862 / SRRC 143 / SU-1</strain>
    </source>
</reference>
<evidence type="ECO:0000256" key="2">
    <source>
        <dbReference type="SAM" id="SignalP"/>
    </source>
</evidence>
<keyword evidence="2" id="KW-0732">Signal</keyword>
<evidence type="ECO:0000313" key="4">
    <source>
        <dbReference type="Proteomes" id="UP000033540"/>
    </source>
</evidence>
<accession>A0A0F0I1T0</accession>
<dbReference type="SUPFAM" id="SSF49503">
    <property type="entry name" value="Cupredoxins"/>
    <property type="match status" value="1"/>
</dbReference>
<dbReference type="Proteomes" id="UP000033540">
    <property type="component" value="Unassembled WGS sequence"/>
</dbReference>
<dbReference type="EMBL" id="JZEE01000735">
    <property type="protein sequence ID" value="KJK60587.1"/>
    <property type="molecule type" value="Genomic_DNA"/>
</dbReference>
<feature type="chain" id="PRO_5002442720" evidence="2">
    <location>
        <begin position="21"/>
        <end position="248"/>
    </location>
</feature>
<feature type="region of interest" description="Disordered" evidence="1">
    <location>
        <begin position="161"/>
        <end position="220"/>
    </location>
</feature>
<dbReference type="OrthoDB" id="2331100at2759"/>
<sequence length="248" mass="25663">MTQLQYLFVFILMQLQLADAQDSTATSNTSSSTTSTSMGTASPSAVQTVDVGEHGFSFDPDTVKVAPGGKVEFHFYPGNHSVAQAAFSKPCHPMNDSSFFSGFIAPTTGESDTVFTVTVNDTKPIWYYCGQVGHCQAGMVGVINPPASGSDTLEAFKSAASNANGDSVPSKVQGGILSTSSPKSSSTSTSETSTHSTSTHTNTATTSASPTTTNSPSPTATNIAGNLEVSTDSSIVFILALMAFGFFM</sequence>